<feature type="region of interest" description="Disordered" evidence="2">
    <location>
        <begin position="592"/>
        <end position="692"/>
    </location>
</feature>
<feature type="compositionally biased region" description="Acidic residues" evidence="2">
    <location>
        <begin position="1474"/>
        <end position="1496"/>
    </location>
</feature>
<feature type="region of interest" description="Disordered" evidence="2">
    <location>
        <begin position="1371"/>
        <end position="1502"/>
    </location>
</feature>
<sequence>MFSVADLVTKLHSNIDQIHTTIASISDTSDHDAEITRLEKERDEQLQQLKIAHESAIKEGEEERLKQEQEIEEQIKREEEEIAERRRREDEERKLRIENSLKEREKVRQEAEEKRKVEFENRHKRVEDGVDEEMERLEDELEKRMTHGQRALEDLDAARREINRQIDQQLNVPTVLPKIQYKSRKKAVLNIRQQDTRSKKQEVRELEEDDRNHLDTKDNSTQQLKDMEMQPSSASVEEVVYREQELQSPRVEHVEEILQPIEETTVSLPEERHIESDVSQQPENDTLLENHAQEYENDVAQPKEGLSKEISKDKTEETPSVEIPQSQTSEAPSEELEISNDYAGESRTVENELNQDQTSIEIPKEVELLSLYDQNESPANRAAREEIAKLNEEIRRAMKEEVGGAMIPHEEAKDLTYDESEKESTNLETSQAREVVMTDNVANEATVEKEGITEDGLPETGTPRSSKIPEVPFENENIESKIIPETVVAENALENEVISERNGTDDKEVLEPVEQAKGMTQDRVQTTPEVRSLAEKLSSEHSLHIDSTIDNKRLSENNTLIVDESLDQTCIQDTDEIPLTFREIAVLPSMTIEESTPGNFDDGISEEEDEGLDKAFPSSGHQEAANKVVKEPEMVVNDQESVHEDEPSTLKQSEPEEIKTALQKSAEAETIQLNESPLQSEPLSENQLEIRPNQEEVMEIMSVEDKIAENMSKLAENFDFVIENALTTTGDQTNSEDLSVPNFAENEGEAKAEKVAPNEDPTKQNKKLEKQSGTDFSKETIFEDNNNLRSNHLSESREVTQSTLDRGETEEIPDGTFLDSKQTSEVVDSETEIHEDHIPPTSSRITTEDHTGINEVTVPAQDEHHFKNASIDTLTNSAPYGNSNHESDLTETRDVTASDIIQEFEVAVEPVVTIIGQIHDDQEDADFISTSEEVETRELEARLNKSVLEFEDSNDSDQIPEAIDESIQLPGHVKHLFDEPLAANQSENEDSSRNEPVVAEDEEIVSASLITNTVRKDIKTTEHRIEPSLDVTLEGLQQNTAEADTPDPQEFEGIGGASLNLDVGSPLPSPTHQKVAVSDGQNPQLEPNFVEKPGEFEGNGTSLENLEIHEIKEITPNFVEETIKDRNDLDDAETVEDAIHPESQNDEILKAATISVADSPIIEDSRLPITVEDTNSEIDEESKANEAGIINNGAKGISPEIPVREEERAKGMEDAHIEELSGINHAEEPDTTDTMIPSSSLTFVVPEDTHKTKSTEGAELTTGNEEIHIDAPPQFITSSTTSQFQQIPYEDPEDFRAREEITRLNEDFMKAIDEEQADEETKDSVGLDTNEDVEDMGAYDSAREEKQTPNSRKSTEDVVLEERISLLNEQMKALSQKQEDAKKSVEIEGEKEENREVFNDIEAQTPKQEQPSIHLDEAYKYEEHTEEHVSDNSNSLIQQSEKLNTSDQSGKITDEISEDLETSHHVYEHHDFQDSDSEREETEEGEETELLSESENEWDHSVADAEEPLAYLETIHEESHDEGVSHIGGNTEDEDEDEEIPKSRFFHPHWKYEDMNDNDHPKQKGVKNSSEAQEDGSRSSSSELISAPGFSRNPQNDQHYVELSVLPAIDHSEAEKYSSTSVSDSGKGEHHSAVSEPGIVTSKDGSLQSHHGELEHPSKFNHEVSKPQSIKRPQTPMRLVPNEPDDNEMLSPRTINGTDQSFDGKNLKGTIEGSNHSNGTDLPRVLEPSPIIEESKSISGRFEEMEQKPVSQINSLTPESGPPRRPKSLYHRNSDLGPEHEAVFSRVSQIRSSLTPSPEPNYISNGALSPRSRSERFPPDEHRNYLDASINNAYNGWGYSNVPDDNQLNDYRTYLNTDIGRDRSHTVDTVPSFEHYASDDGESGPPTPPQQIQYSDSVSQPQPHIGQMLAPEFQSSEGWSLTNDDTHDDSTNQEEDHDDVVKSPNPQEALEFNPLNPQEYKSPIPSPVKSSFSIGNAHVEREYPPTSLSNSPSLLPPEKILGSNAPALNSIFTSQNPSASTQVDEKPTSQLPQDPHSVSWTQSKDPYKISNQEKENASPQRKPRPVSSIFARTRSLFESAGSNDSNSPPKQRPLSGMSIFNVSQPLRSAPSPAPIQTRPHSQSISSFRSVSSSKRSSLHLSESVNANADYDPNTDADFLPKSLDGDGRLPSPVFGLPGHRSSGSFDNGRDSHGDEDDPYYMQKGPRASGSWVGGFTGMNSRGAMAEGEPLLRDGN</sequence>
<feature type="compositionally biased region" description="Basic and acidic residues" evidence="2">
    <location>
        <begin position="2045"/>
        <end position="2056"/>
    </location>
</feature>
<keyword evidence="4" id="KW-1185">Reference proteome</keyword>
<feature type="region of interest" description="Disordered" evidence="2">
    <location>
        <begin position="1873"/>
        <end position="1904"/>
    </location>
</feature>
<dbReference type="EMBL" id="QKRW01000009">
    <property type="protein sequence ID" value="RAL65820.1"/>
    <property type="molecule type" value="Genomic_DNA"/>
</dbReference>
<feature type="region of interest" description="Disordered" evidence="2">
    <location>
        <begin position="1062"/>
        <end position="1100"/>
    </location>
</feature>
<feature type="compositionally biased region" description="Basic and acidic residues" evidence="2">
    <location>
        <begin position="640"/>
        <end position="659"/>
    </location>
</feature>
<feature type="compositionally biased region" description="Low complexity" evidence="2">
    <location>
        <begin position="1984"/>
        <end position="1997"/>
    </location>
</feature>
<feature type="compositionally biased region" description="Basic and acidic residues" evidence="2">
    <location>
        <begin position="239"/>
        <end position="256"/>
    </location>
</feature>
<feature type="compositionally biased region" description="Basic and acidic residues" evidence="2">
    <location>
        <begin position="401"/>
        <end position="416"/>
    </location>
</feature>
<feature type="compositionally biased region" description="Polar residues" evidence="2">
    <location>
        <begin position="1749"/>
        <end position="1758"/>
    </location>
</feature>
<feature type="compositionally biased region" description="Basic and acidic residues" evidence="2">
    <location>
        <begin position="194"/>
        <end position="218"/>
    </location>
</feature>
<feature type="compositionally biased region" description="Polar residues" evidence="2">
    <location>
        <begin position="728"/>
        <end position="737"/>
    </location>
</feature>
<dbReference type="Proteomes" id="UP000249056">
    <property type="component" value="Unassembled WGS sequence"/>
</dbReference>
<reference evidence="3 4" key="1">
    <citation type="submission" date="2018-06" db="EMBL/GenBank/DDBJ databases">
        <title>Genome Sequence of the Brown Rot Fungal Pathogen Monilinia fructigena.</title>
        <authorList>
            <person name="Landi L."/>
            <person name="De Miccolis Angelini R.M."/>
            <person name="Pollastro S."/>
            <person name="Abate D."/>
            <person name="Faretra F."/>
            <person name="Romanazzi G."/>
        </authorList>
    </citation>
    <scope>NUCLEOTIDE SEQUENCE [LARGE SCALE GENOMIC DNA]</scope>
    <source>
        <strain evidence="3 4">Mfrg269</strain>
    </source>
</reference>
<feature type="compositionally biased region" description="Polar residues" evidence="2">
    <location>
        <begin position="2080"/>
        <end position="2089"/>
    </location>
</feature>
<feature type="region of interest" description="Disordered" evidence="2">
    <location>
        <begin position="186"/>
        <end position="361"/>
    </location>
</feature>
<feature type="compositionally biased region" description="Basic and acidic residues" evidence="2">
    <location>
        <begin position="305"/>
        <end position="317"/>
    </location>
</feature>
<feature type="compositionally biased region" description="Polar residues" evidence="2">
    <location>
        <begin position="219"/>
        <end position="235"/>
    </location>
</feature>
<feature type="region of interest" description="Disordered" evidence="2">
    <location>
        <begin position="978"/>
        <end position="1000"/>
    </location>
</feature>
<feature type="compositionally biased region" description="Polar residues" evidence="2">
    <location>
        <begin position="2006"/>
        <end position="2044"/>
    </location>
</feature>
<feature type="compositionally biased region" description="Basic and acidic residues" evidence="2">
    <location>
        <begin position="1461"/>
        <end position="1473"/>
    </location>
</feature>
<keyword evidence="1" id="KW-0175">Coiled coil</keyword>
<protein>
    <submittedName>
        <fullName evidence="3">Uncharacterized protein</fullName>
    </submittedName>
</protein>
<feature type="compositionally biased region" description="Basic and acidic residues" evidence="2">
    <location>
        <begin position="1341"/>
        <end position="1359"/>
    </location>
</feature>
<feature type="region of interest" description="Disordered" evidence="2">
    <location>
        <begin position="1173"/>
        <end position="1265"/>
    </location>
</feature>
<feature type="compositionally biased region" description="Basic and acidic residues" evidence="2">
    <location>
        <begin position="1650"/>
        <end position="1665"/>
    </location>
</feature>
<comment type="caution">
    <text evidence="3">The sequence shown here is derived from an EMBL/GenBank/DDBJ whole genome shotgun (WGS) entry which is preliminary data.</text>
</comment>
<evidence type="ECO:0000256" key="2">
    <source>
        <dbReference type="SAM" id="MobiDB-lite"/>
    </source>
</evidence>
<feature type="compositionally biased region" description="Basic and acidic residues" evidence="2">
    <location>
        <begin position="1414"/>
        <end position="1430"/>
    </location>
</feature>
<dbReference type="OrthoDB" id="3558512at2759"/>
<feature type="compositionally biased region" description="Basic and acidic residues" evidence="2">
    <location>
        <begin position="1202"/>
        <end position="1219"/>
    </location>
</feature>
<feature type="compositionally biased region" description="Basic and acidic residues" evidence="2">
    <location>
        <begin position="1515"/>
        <end position="1524"/>
    </location>
</feature>
<feature type="compositionally biased region" description="Polar residues" evidence="2">
    <location>
        <begin position="1693"/>
        <end position="1703"/>
    </location>
</feature>
<feature type="compositionally biased region" description="Polar residues" evidence="2">
    <location>
        <begin position="671"/>
        <end position="687"/>
    </location>
</feature>
<accession>A0A395IZZ8</accession>
<feature type="region of interest" description="Disordered" evidence="2">
    <location>
        <begin position="1306"/>
        <end position="1359"/>
    </location>
</feature>
<feature type="compositionally biased region" description="Polar residues" evidence="2">
    <location>
        <begin position="1431"/>
        <end position="1451"/>
    </location>
</feature>
<feature type="compositionally biased region" description="Basic and acidic residues" evidence="2">
    <location>
        <begin position="1733"/>
        <end position="1747"/>
    </location>
</feature>
<feature type="compositionally biased region" description="Basic and acidic residues" evidence="2">
    <location>
        <begin position="1812"/>
        <end position="1823"/>
    </location>
</feature>
<feature type="region of interest" description="Disordered" evidence="2">
    <location>
        <begin position="728"/>
        <end position="850"/>
    </location>
</feature>
<feature type="compositionally biased region" description="Polar residues" evidence="2">
    <location>
        <begin position="1786"/>
        <end position="1807"/>
    </location>
</feature>
<feature type="compositionally biased region" description="Polar residues" evidence="2">
    <location>
        <begin position="351"/>
        <end position="360"/>
    </location>
</feature>
<organism evidence="3 4">
    <name type="scientific">Monilinia fructigena</name>
    <dbReference type="NCBI Taxonomy" id="38457"/>
    <lineage>
        <taxon>Eukaryota</taxon>
        <taxon>Fungi</taxon>
        <taxon>Dikarya</taxon>
        <taxon>Ascomycota</taxon>
        <taxon>Pezizomycotina</taxon>
        <taxon>Leotiomycetes</taxon>
        <taxon>Helotiales</taxon>
        <taxon>Sclerotiniaceae</taxon>
        <taxon>Monilinia</taxon>
    </lineage>
</organism>
<feature type="coiled-coil region" evidence="1">
    <location>
        <begin position="35"/>
        <end position="117"/>
    </location>
</feature>
<gene>
    <name evidence="3" type="ORF">DID88_005483</name>
</gene>
<feature type="compositionally biased region" description="Basic and acidic residues" evidence="2">
    <location>
        <begin position="1247"/>
        <end position="1256"/>
    </location>
</feature>
<feature type="region of interest" description="Disordered" evidence="2">
    <location>
        <begin position="401"/>
        <end position="472"/>
    </location>
</feature>
<feature type="compositionally biased region" description="Low complexity" evidence="2">
    <location>
        <begin position="2121"/>
        <end position="2143"/>
    </location>
</feature>
<feature type="region of interest" description="Disordered" evidence="2">
    <location>
        <begin position="514"/>
        <end position="556"/>
    </location>
</feature>
<feature type="compositionally biased region" description="Basic and acidic residues" evidence="2">
    <location>
        <begin position="532"/>
        <end position="555"/>
    </location>
</feature>
<evidence type="ECO:0000313" key="3">
    <source>
        <dbReference type="EMBL" id="RAL65820.1"/>
    </source>
</evidence>
<proteinExistence type="predicted"/>
<name>A0A395IZZ8_9HELO</name>
<feature type="region of interest" description="Disordered" evidence="2">
    <location>
        <begin position="1916"/>
        <end position="2214"/>
    </location>
</feature>
<feature type="compositionally biased region" description="Basic and acidic residues" evidence="2">
    <location>
        <begin position="1550"/>
        <end position="1562"/>
    </location>
</feature>
<feature type="compositionally biased region" description="Polar residues" evidence="2">
    <location>
        <begin position="1232"/>
        <end position="1242"/>
    </location>
</feature>
<feature type="compositionally biased region" description="Basic and acidic residues" evidence="2">
    <location>
        <begin position="1377"/>
        <end position="1398"/>
    </location>
</feature>
<feature type="compositionally biased region" description="Basic and acidic residues" evidence="2">
    <location>
        <begin position="748"/>
        <end position="781"/>
    </location>
</feature>
<feature type="compositionally biased region" description="Basic and acidic residues" evidence="2">
    <location>
        <begin position="1772"/>
        <end position="1783"/>
    </location>
</feature>
<evidence type="ECO:0000313" key="4">
    <source>
        <dbReference type="Proteomes" id="UP000249056"/>
    </source>
</evidence>
<feature type="compositionally biased region" description="Polar residues" evidence="2">
    <location>
        <begin position="1890"/>
        <end position="1902"/>
    </location>
</feature>
<feature type="region of interest" description="Disordered" evidence="2">
    <location>
        <begin position="1038"/>
        <end position="1057"/>
    </location>
</feature>
<evidence type="ECO:0000256" key="1">
    <source>
        <dbReference type="SAM" id="Coils"/>
    </source>
</evidence>
<feature type="region of interest" description="Disordered" evidence="2">
    <location>
        <begin position="1515"/>
        <end position="1823"/>
    </location>
</feature>